<name>A0ABP6SAK4_9ACTN</name>
<sequence length="96" mass="10019">MADLWARDRADVTLRMYPGTSGLLGTPVTIPGSFTVTNRALLTSAGDADRDGHPDLWSTIPGGTADDLAFRPGTDTGPGTPVTVGVGGRQWMLHLA</sequence>
<gene>
    <name evidence="1" type="ORF">GCM10020367_24450</name>
</gene>
<dbReference type="RefSeq" id="WP_345036502.1">
    <property type="nucleotide sequence ID" value="NZ_BAAAYL010000001.1"/>
</dbReference>
<dbReference type="SUPFAM" id="SSF69318">
    <property type="entry name" value="Integrin alpha N-terminal domain"/>
    <property type="match status" value="1"/>
</dbReference>
<reference evidence="2" key="1">
    <citation type="journal article" date="2019" name="Int. J. Syst. Evol. Microbiol.">
        <title>The Global Catalogue of Microorganisms (GCM) 10K type strain sequencing project: providing services to taxonomists for standard genome sequencing and annotation.</title>
        <authorList>
            <consortium name="The Broad Institute Genomics Platform"/>
            <consortium name="The Broad Institute Genome Sequencing Center for Infectious Disease"/>
            <person name="Wu L."/>
            <person name="Ma J."/>
        </authorList>
    </citation>
    <scope>NUCLEOTIDE SEQUENCE [LARGE SCALE GENOMIC DNA]</scope>
    <source>
        <strain evidence="2">JCM 9651</strain>
    </source>
</reference>
<evidence type="ECO:0008006" key="3">
    <source>
        <dbReference type="Google" id="ProtNLM"/>
    </source>
</evidence>
<protein>
    <recommendedName>
        <fullName evidence="3">VCBS repeat-containing protein</fullName>
    </recommendedName>
</protein>
<dbReference type="EMBL" id="BAAAYL010000001">
    <property type="protein sequence ID" value="GAA3371871.1"/>
    <property type="molecule type" value="Genomic_DNA"/>
</dbReference>
<proteinExistence type="predicted"/>
<dbReference type="Proteomes" id="UP001499990">
    <property type="component" value="Unassembled WGS sequence"/>
</dbReference>
<organism evidence="1 2">
    <name type="scientific">Streptomyces sannanensis</name>
    <dbReference type="NCBI Taxonomy" id="285536"/>
    <lineage>
        <taxon>Bacteria</taxon>
        <taxon>Bacillati</taxon>
        <taxon>Actinomycetota</taxon>
        <taxon>Actinomycetes</taxon>
        <taxon>Kitasatosporales</taxon>
        <taxon>Streptomycetaceae</taxon>
        <taxon>Streptomyces</taxon>
    </lineage>
</organism>
<accession>A0ABP6SAK4</accession>
<comment type="caution">
    <text evidence="1">The sequence shown here is derived from an EMBL/GenBank/DDBJ whole genome shotgun (WGS) entry which is preliminary data.</text>
</comment>
<evidence type="ECO:0000313" key="2">
    <source>
        <dbReference type="Proteomes" id="UP001499990"/>
    </source>
</evidence>
<keyword evidence="2" id="KW-1185">Reference proteome</keyword>
<evidence type="ECO:0000313" key="1">
    <source>
        <dbReference type="EMBL" id="GAA3371871.1"/>
    </source>
</evidence>
<dbReference type="InterPro" id="IPR028994">
    <property type="entry name" value="Integrin_alpha_N"/>
</dbReference>